<proteinExistence type="predicted"/>
<evidence type="ECO:0000256" key="7">
    <source>
        <dbReference type="ARBA" id="ARBA00023065"/>
    </source>
</evidence>
<evidence type="ECO:0000256" key="10">
    <source>
        <dbReference type="ARBA" id="ARBA00023237"/>
    </source>
</evidence>
<evidence type="ECO:0000256" key="3">
    <source>
        <dbReference type="ARBA" id="ARBA00022448"/>
    </source>
</evidence>
<evidence type="ECO:0000313" key="14">
    <source>
        <dbReference type="EMBL" id="PYE25602.1"/>
    </source>
</evidence>
<dbReference type="InterPro" id="IPR002299">
    <property type="entry name" value="Porin_Neis"/>
</dbReference>
<sequence>MNTKIKVMLTLSAASVLTSVAHAQSSVTLYGIIDGGLTFTTNQKGGQTWQMMSGITQGSRWGLRGSEDLGNGLHAVFVLESGYSIANGTLGQGGLAFGRQAYVGLASDRYGSVTLGRQYEEMVEQISPVTTDQWSVLFEHPGDNDNTNRGFRVNNTVKYTSPTLGGAQFTALYAPGGQPGSIASDSVWSLGAHYQQGGLYAGAAFTHVDHPSALASGTFWTTSNSATGSYALAADAYEVFGVGASYAVGAAKVGGAFTQSTFKGGFEGENVRFQNYELNASYRFTPALLLGGAFVYTNGLADAGGIHPRYEQVNLILDYALSKRTDVYMMGAGQRALGSAKFAQVSQFLSASTTNEQATIAIGMRHRF</sequence>
<dbReference type="SUPFAM" id="SSF56935">
    <property type="entry name" value="Porins"/>
    <property type="match status" value="1"/>
</dbReference>
<dbReference type="PANTHER" id="PTHR34501:SF9">
    <property type="entry name" value="MAJOR OUTER MEMBRANE PROTEIN P.IA"/>
    <property type="match status" value="1"/>
</dbReference>
<evidence type="ECO:0000259" key="12">
    <source>
        <dbReference type="Pfam" id="PF13609"/>
    </source>
</evidence>
<dbReference type="InterPro" id="IPR033900">
    <property type="entry name" value="Gram_neg_porin_domain"/>
</dbReference>
<evidence type="ECO:0000256" key="1">
    <source>
        <dbReference type="ARBA" id="ARBA00004571"/>
    </source>
</evidence>
<feature type="domain" description="Porin" evidence="12">
    <location>
        <begin position="11"/>
        <end position="331"/>
    </location>
</feature>
<dbReference type="PANTHER" id="PTHR34501">
    <property type="entry name" value="PROTEIN YDDL-RELATED"/>
    <property type="match status" value="1"/>
</dbReference>
<comment type="caution">
    <text evidence="14">The sequence shown here is derived from an EMBL/GenBank/DDBJ whole genome shotgun (WGS) entry which is preliminary data.</text>
</comment>
<dbReference type="GO" id="GO:0006811">
    <property type="term" value="P:monoatomic ion transport"/>
    <property type="evidence" value="ECO:0007669"/>
    <property type="project" value="UniProtKB-KW"/>
</dbReference>
<dbReference type="GO" id="GO:0046930">
    <property type="term" value="C:pore complex"/>
    <property type="evidence" value="ECO:0007669"/>
    <property type="project" value="UniProtKB-KW"/>
</dbReference>
<evidence type="ECO:0000256" key="4">
    <source>
        <dbReference type="ARBA" id="ARBA00022452"/>
    </source>
</evidence>
<protein>
    <submittedName>
        <fullName evidence="13 14">Porin</fullName>
    </submittedName>
</protein>
<accession>A0A2U1ABL0</accession>
<evidence type="ECO:0000256" key="6">
    <source>
        <dbReference type="ARBA" id="ARBA00022729"/>
    </source>
</evidence>
<dbReference type="AlphaFoldDB" id="A0A2U1ABL0"/>
<keyword evidence="3" id="KW-0813">Transport</keyword>
<dbReference type="InterPro" id="IPR023614">
    <property type="entry name" value="Porin_dom_sf"/>
</dbReference>
<comment type="subcellular location">
    <subcellularLocation>
        <location evidence="1">Cell outer membrane</location>
        <topology evidence="1">Multi-pass membrane protein</topology>
    </subcellularLocation>
</comment>
<feature type="signal peptide" evidence="11">
    <location>
        <begin position="1"/>
        <end position="23"/>
    </location>
</feature>
<feature type="chain" id="PRO_5030057805" evidence="11">
    <location>
        <begin position="24"/>
        <end position="368"/>
    </location>
</feature>
<evidence type="ECO:0000313" key="16">
    <source>
        <dbReference type="Proteomes" id="UP000533533"/>
    </source>
</evidence>
<keyword evidence="5" id="KW-0812">Transmembrane</keyword>
<evidence type="ECO:0000313" key="15">
    <source>
        <dbReference type="Proteomes" id="UP000247772"/>
    </source>
</evidence>
<dbReference type="EMBL" id="QJSQ01000004">
    <property type="protein sequence ID" value="PYE25602.1"/>
    <property type="molecule type" value="Genomic_DNA"/>
</dbReference>
<dbReference type="Pfam" id="PF13609">
    <property type="entry name" value="Porin_4"/>
    <property type="match status" value="1"/>
</dbReference>
<dbReference type="InterPro" id="IPR050298">
    <property type="entry name" value="Gram-neg_bact_OMP"/>
</dbReference>
<keyword evidence="10" id="KW-0998">Cell outer membrane</keyword>
<keyword evidence="16" id="KW-1185">Reference proteome</keyword>
<comment type="subunit">
    <text evidence="2">Homotrimer.</text>
</comment>
<evidence type="ECO:0000256" key="8">
    <source>
        <dbReference type="ARBA" id="ARBA00023114"/>
    </source>
</evidence>
<dbReference type="CDD" id="cd00342">
    <property type="entry name" value="gram_neg_porins"/>
    <property type="match status" value="1"/>
</dbReference>
<organism evidence="14 15">
    <name type="scientific">Paraburkholderia silvatlantica</name>
    <dbReference type="NCBI Taxonomy" id="321895"/>
    <lineage>
        <taxon>Bacteria</taxon>
        <taxon>Pseudomonadati</taxon>
        <taxon>Pseudomonadota</taxon>
        <taxon>Betaproteobacteria</taxon>
        <taxon>Burkholderiales</taxon>
        <taxon>Burkholderiaceae</taxon>
        <taxon>Paraburkholderia</taxon>
    </lineage>
</organism>
<evidence type="ECO:0000313" key="13">
    <source>
        <dbReference type="EMBL" id="MBB2930331.1"/>
    </source>
</evidence>
<evidence type="ECO:0000256" key="5">
    <source>
        <dbReference type="ARBA" id="ARBA00022692"/>
    </source>
</evidence>
<keyword evidence="9" id="KW-0472">Membrane</keyword>
<dbReference type="Gene3D" id="2.40.160.10">
    <property type="entry name" value="Porin"/>
    <property type="match status" value="1"/>
</dbReference>
<keyword evidence="7" id="KW-0406">Ion transport</keyword>
<dbReference type="EMBL" id="JACHVZ010000013">
    <property type="protein sequence ID" value="MBB2930331.1"/>
    <property type="molecule type" value="Genomic_DNA"/>
</dbReference>
<evidence type="ECO:0000256" key="9">
    <source>
        <dbReference type="ARBA" id="ARBA00023136"/>
    </source>
</evidence>
<dbReference type="PRINTS" id="PR00184">
    <property type="entry name" value="NEISSPPORIN"/>
</dbReference>
<dbReference type="Proteomes" id="UP000247772">
    <property type="component" value="Unassembled WGS sequence"/>
</dbReference>
<keyword evidence="4" id="KW-1134">Transmembrane beta strand</keyword>
<evidence type="ECO:0000256" key="11">
    <source>
        <dbReference type="SAM" id="SignalP"/>
    </source>
</evidence>
<keyword evidence="8" id="KW-0626">Porin</keyword>
<dbReference type="GO" id="GO:0009279">
    <property type="term" value="C:cell outer membrane"/>
    <property type="evidence" value="ECO:0007669"/>
    <property type="project" value="UniProtKB-SubCell"/>
</dbReference>
<gene>
    <name evidence="14" type="ORF">C7410_104182</name>
    <name evidence="13" type="ORF">FHX59_004793</name>
</gene>
<reference evidence="14 15" key="1">
    <citation type="submission" date="2018-06" db="EMBL/GenBank/DDBJ databases">
        <title>Genomic Encyclopedia of Type Strains, Phase IV (KMG-V): Genome sequencing to study the core and pangenomes of soil and plant-associated prokaryotes.</title>
        <authorList>
            <person name="Whitman W."/>
        </authorList>
    </citation>
    <scope>NUCLEOTIDE SEQUENCE [LARGE SCALE GENOMIC DNA]</scope>
    <source>
        <strain evidence="14 15">SRCL-318</strain>
        <strain evidence="13 16">SRMrh-85</strain>
    </source>
</reference>
<evidence type="ECO:0000256" key="2">
    <source>
        <dbReference type="ARBA" id="ARBA00011233"/>
    </source>
</evidence>
<keyword evidence="6 11" id="KW-0732">Signal</keyword>
<dbReference type="Proteomes" id="UP000533533">
    <property type="component" value="Unassembled WGS sequence"/>
</dbReference>
<dbReference type="GO" id="GO:0015288">
    <property type="term" value="F:porin activity"/>
    <property type="evidence" value="ECO:0007669"/>
    <property type="project" value="UniProtKB-KW"/>
</dbReference>
<dbReference type="RefSeq" id="WP_243413177.1">
    <property type="nucleotide sequence ID" value="NZ_JACHVZ010000013.1"/>
</dbReference>
<name>A0A2U1ABL0_9BURK</name>